<sequence length="257" mass="29215">MSGSYSQEVPSAFTPATRSAFARYLSENPNNRRVSLAERENIIEWLTNPLRKPTTQKEFSRRNYVRNHFQWDQHSQRLMALGRREDEGSRIVVTEDQILEVVEQVHRDIGHAGWDATWKTLSAHYYGILRSDIIFLLRRCQICAQNPAKRPKGAHASAAGTYAIEGEQGESSSVVNPMQQMGYEDRGANPAPAYAQEAFLPPPQIPGLEPSQREWSEHHAWAYTEEEESEPQAESSRQAASRDVKRPNDPGYGQHMP</sequence>
<accession>A0A6A6PDN7</accession>
<keyword evidence="4" id="KW-1185">Reference proteome</keyword>
<evidence type="ECO:0000313" key="4">
    <source>
        <dbReference type="Proteomes" id="UP000799766"/>
    </source>
</evidence>
<gene>
    <name evidence="3" type="ORF">BDY21DRAFT_368221</name>
</gene>
<feature type="region of interest" description="Disordered" evidence="1">
    <location>
        <begin position="198"/>
        <end position="257"/>
    </location>
</feature>
<dbReference type="InterPro" id="IPR041588">
    <property type="entry name" value="Integrase_H2C2"/>
</dbReference>
<dbReference type="AlphaFoldDB" id="A0A6A6PDN7"/>
<dbReference type="OrthoDB" id="4955652at2759"/>
<dbReference type="Gene3D" id="1.10.340.70">
    <property type="match status" value="1"/>
</dbReference>
<feature type="domain" description="Integrase zinc-binding" evidence="2">
    <location>
        <begin position="95"/>
        <end position="146"/>
    </location>
</feature>
<dbReference type="Proteomes" id="UP000799766">
    <property type="component" value="Unassembled WGS sequence"/>
</dbReference>
<evidence type="ECO:0000259" key="2">
    <source>
        <dbReference type="Pfam" id="PF17921"/>
    </source>
</evidence>
<dbReference type="Pfam" id="PF17921">
    <property type="entry name" value="Integrase_H2C2"/>
    <property type="match status" value="1"/>
</dbReference>
<proteinExistence type="predicted"/>
<name>A0A6A6PDN7_9PEZI</name>
<protein>
    <recommendedName>
        <fullName evidence="2">Integrase zinc-binding domain-containing protein</fullName>
    </recommendedName>
</protein>
<dbReference type="EMBL" id="MU001670">
    <property type="protein sequence ID" value="KAF2462088.1"/>
    <property type="molecule type" value="Genomic_DNA"/>
</dbReference>
<evidence type="ECO:0000313" key="3">
    <source>
        <dbReference type="EMBL" id="KAF2462088.1"/>
    </source>
</evidence>
<feature type="compositionally biased region" description="Basic and acidic residues" evidence="1">
    <location>
        <begin position="211"/>
        <end position="220"/>
    </location>
</feature>
<organism evidence="3 4">
    <name type="scientific">Lineolata rhizophorae</name>
    <dbReference type="NCBI Taxonomy" id="578093"/>
    <lineage>
        <taxon>Eukaryota</taxon>
        <taxon>Fungi</taxon>
        <taxon>Dikarya</taxon>
        <taxon>Ascomycota</taxon>
        <taxon>Pezizomycotina</taxon>
        <taxon>Dothideomycetes</taxon>
        <taxon>Dothideomycetes incertae sedis</taxon>
        <taxon>Lineolatales</taxon>
        <taxon>Lineolataceae</taxon>
        <taxon>Lineolata</taxon>
    </lineage>
</organism>
<evidence type="ECO:0000256" key="1">
    <source>
        <dbReference type="SAM" id="MobiDB-lite"/>
    </source>
</evidence>
<reference evidence="3" key="1">
    <citation type="journal article" date="2020" name="Stud. Mycol.">
        <title>101 Dothideomycetes genomes: a test case for predicting lifestyles and emergence of pathogens.</title>
        <authorList>
            <person name="Haridas S."/>
            <person name="Albert R."/>
            <person name="Binder M."/>
            <person name="Bloem J."/>
            <person name="Labutti K."/>
            <person name="Salamov A."/>
            <person name="Andreopoulos B."/>
            <person name="Baker S."/>
            <person name="Barry K."/>
            <person name="Bills G."/>
            <person name="Bluhm B."/>
            <person name="Cannon C."/>
            <person name="Castanera R."/>
            <person name="Culley D."/>
            <person name="Daum C."/>
            <person name="Ezra D."/>
            <person name="Gonzalez J."/>
            <person name="Henrissat B."/>
            <person name="Kuo A."/>
            <person name="Liang C."/>
            <person name="Lipzen A."/>
            <person name="Lutzoni F."/>
            <person name="Magnuson J."/>
            <person name="Mondo S."/>
            <person name="Nolan M."/>
            <person name="Ohm R."/>
            <person name="Pangilinan J."/>
            <person name="Park H.-J."/>
            <person name="Ramirez L."/>
            <person name="Alfaro M."/>
            <person name="Sun H."/>
            <person name="Tritt A."/>
            <person name="Yoshinaga Y."/>
            <person name="Zwiers L.-H."/>
            <person name="Turgeon B."/>
            <person name="Goodwin S."/>
            <person name="Spatafora J."/>
            <person name="Crous P."/>
            <person name="Grigoriev I."/>
        </authorList>
    </citation>
    <scope>NUCLEOTIDE SEQUENCE</scope>
    <source>
        <strain evidence="3">ATCC 16933</strain>
    </source>
</reference>